<reference evidence="2" key="1">
    <citation type="journal article" date="2015" name="Nature">
        <title>Complex archaea that bridge the gap between prokaryotes and eukaryotes.</title>
        <authorList>
            <person name="Spang A."/>
            <person name="Saw J.H."/>
            <person name="Jorgensen S.L."/>
            <person name="Zaremba-Niedzwiedzka K."/>
            <person name="Martijn J."/>
            <person name="Lind A.E."/>
            <person name="van Eijk R."/>
            <person name="Schleper C."/>
            <person name="Guy L."/>
            <person name="Ettema T.J."/>
        </authorList>
    </citation>
    <scope>NUCLEOTIDE SEQUENCE</scope>
</reference>
<evidence type="ECO:0000256" key="1">
    <source>
        <dbReference type="SAM" id="Phobius"/>
    </source>
</evidence>
<dbReference type="EMBL" id="LAZR01003049">
    <property type="protein sequence ID" value="KKN22562.1"/>
    <property type="molecule type" value="Genomic_DNA"/>
</dbReference>
<feature type="transmembrane region" description="Helical" evidence="1">
    <location>
        <begin position="414"/>
        <end position="440"/>
    </location>
</feature>
<organism evidence="2">
    <name type="scientific">marine sediment metagenome</name>
    <dbReference type="NCBI Taxonomy" id="412755"/>
    <lineage>
        <taxon>unclassified sequences</taxon>
        <taxon>metagenomes</taxon>
        <taxon>ecological metagenomes</taxon>
    </lineage>
</organism>
<sequence length="450" mass="50799">MYIKNNKKIFFFLLFSIIFLNTSSCFVFSALGSEINNPIIDFELLGVTFGNFQDNTLNDGSNKLGYSFGGEDLFSFENMGEIGRNLETNEVTYRARAKFGLEMSAWTKADFRDHYPQINLEKQTKVRFLNYHLWGRTLFWIPILIKVHPYYATYNEIDFGNTFNRHNYDGNLPISLYIKDLLRFANNINVAGQTFSVPSLLGQITQVKVVGTRSGEVGTYTDRYTDVAGVKEGKVNFVVVDDAVSSSATKVANWLNEQNLGWQSSNDIGERTIQQSIRNPISKGSILPDSISGDNKWTSNLPIHLQPGVTKSSQYIRVKSASIQYIQAAPTELNILLGPVVQTYQRDVSVHVYNQFLHYDLEISVDFAMTVRYVGKLSTSILEDPNLIISDMLWDTSIMGDSITTIGLTASEDIFSLILNTIINIVIFAVAILVVVKVVIPYFRRKALKR</sequence>
<dbReference type="AlphaFoldDB" id="A0A0F9PDK2"/>
<keyword evidence="1" id="KW-0472">Membrane</keyword>
<evidence type="ECO:0000313" key="2">
    <source>
        <dbReference type="EMBL" id="KKN22562.1"/>
    </source>
</evidence>
<keyword evidence="1" id="KW-0812">Transmembrane</keyword>
<accession>A0A0F9PDK2</accession>
<gene>
    <name evidence="2" type="ORF">LCGC14_0913840</name>
</gene>
<name>A0A0F9PDK2_9ZZZZ</name>
<proteinExistence type="predicted"/>
<keyword evidence="1" id="KW-1133">Transmembrane helix</keyword>
<protein>
    <submittedName>
        <fullName evidence="2">Uncharacterized protein</fullName>
    </submittedName>
</protein>
<comment type="caution">
    <text evidence="2">The sequence shown here is derived from an EMBL/GenBank/DDBJ whole genome shotgun (WGS) entry which is preliminary data.</text>
</comment>